<evidence type="ECO:0000256" key="1">
    <source>
        <dbReference type="SAM" id="MobiDB-lite"/>
    </source>
</evidence>
<comment type="caution">
    <text evidence="2">The sequence shown here is derived from an EMBL/GenBank/DDBJ whole genome shotgun (WGS) entry which is preliminary data.</text>
</comment>
<evidence type="ECO:0000313" key="3">
    <source>
        <dbReference type="Proteomes" id="UP000742024"/>
    </source>
</evidence>
<dbReference type="Proteomes" id="UP000742024">
    <property type="component" value="Unassembled WGS sequence"/>
</dbReference>
<feature type="compositionally biased region" description="Acidic residues" evidence="1">
    <location>
        <begin position="46"/>
        <end position="65"/>
    </location>
</feature>
<feature type="region of interest" description="Disordered" evidence="1">
    <location>
        <begin position="40"/>
        <end position="65"/>
    </location>
</feature>
<protein>
    <submittedName>
        <fullName evidence="2">Uncharacterized protein</fullName>
    </submittedName>
</protein>
<evidence type="ECO:0000313" key="2">
    <source>
        <dbReference type="EMBL" id="KAG5952210.1"/>
    </source>
</evidence>
<organism evidence="2 3">
    <name type="scientific">Claviceps arundinis</name>
    <dbReference type="NCBI Taxonomy" id="1623583"/>
    <lineage>
        <taxon>Eukaryota</taxon>
        <taxon>Fungi</taxon>
        <taxon>Dikarya</taxon>
        <taxon>Ascomycota</taxon>
        <taxon>Pezizomycotina</taxon>
        <taxon>Sordariomycetes</taxon>
        <taxon>Hypocreomycetidae</taxon>
        <taxon>Hypocreales</taxon>
        <taxon>Clavicipitaceae</taxon>
        <taxon>Claviceps</taxon>
    </lineage>
</organism>
<sequence>MSTWSIKPKDEFSIDDSARTSKMDKTSLVRSGVLTLDQAEERISDEASEDGDDIGDPSSADLDDEDPFEYLHQELWEFSTYITEDWYRLGDQPVDLAQATETELNGQIIYYLSEYMEYDIKG</sequence>
<proteinExistence type="predicted"/>
<reference evidence="2 3" key="1">
    <citation type="journal article" date="2020" name="bioRxiv">
        <title>Whole genome comparisons of ergot fungi reveals the divergence and evolution of species within the genus Claviceps are the result of varying mechanisms driving genome evolution and host range expansion.</title>
        <authorList>
            <person name="Wyka S.A."/>
            <person name="Mondo S.J."/>
            <person name="Liu M."/>
            <person name="Dettman J."/>
            <person name="Nalam V."/>
            <person name="Broders K.D."/>
        </authorList>
    </citation>
    <scope>NUCLEOTIDE SEQUENCE [LARGE SCALE GENOMIC DNA]</scope>
    <source>
        <strain evidence="2 3">LM583</strain>
    </source>
</reference>
<dbReference type="EMBL" id="SRPR01000537">
    <property type="protein sequence ID" value="KAG5952210.1"/>
    <property type="molecule type" value="Genomic_DNA"/>
</dbReference>
<accession>A0ABQ7P245</accession>
<gene>
    <name evidence="2" type="ORF">E4U57_006304</name>
</gene>
<name>A0ABQ7P245_9HYPO</name>
<keyword evidence="3" id="KW-1185">Reference proteome</keyword>